<dbReference type="EMBL" id="KB469311">
    <property type="protein sequence ID" value="EPQ51203.1"/>
    <property type="molecule type" value="Genomic_DNA"/>
</dbReference>
<dbReference type="HOGENOM" id="CLU_019189_13_1_1"/>
<protein>
    <recommendedName>
        <fullName evidence="1">Aminoglycoside phosphotransferase domain-containing protein</fullName>
    </recommendedName>
</protein>
<keyword evidence="3" id="KW-1185">Reference proteome</keyword>
<dbReference type="Pfam" id="PF01636">
    <property type="entry name" value="APH"/>
    <property type="match status" value="1"/>
</dbReference>
<name>S7PUV3_GLOTA</name>
<accession>S7PUV3</accession>
<dbReference type="SUPFAM" id="SSF56112">
    <property type="entry name" value="Protein kinase-like (PK-like)"/>
    <property type="match status" value="1"/>
</dbReference>
<organism evidence="2 3">
    <name type="scientific">Gloeophyllum trabeum (strain ATCC 11539 / FP-39264 / Madison 617)</name>
    <name type="common">Brown rot fungus</name>
    <dbReference type="NCBI Taxonomy" id="670483"/>
    <lineage>
        <taxon>Eukaryota</taxon>
        <taxon>Fungi</taxon>
        <taxon>Dikarya</taxon>
        <taxon>Basidiomycota</taxon>
        <taxon>Agaricomycotina</taxon>
        <taxon>Agaricomycetes</taxon>
        <taxon>Gloeophyllales</taxon>
        <taxon>Gloeophyllaceae</taxon>
        <taxon>Gloeophyllum</taxon>
    </lineage>
</organism>
<proteinExistence type="predicted"/>
<dbReference type="OMA" id="GWIPQDM"/>
<dbReference type="OrthoDB" id="2968323at2759"/>
<evidence type="ECO:0000259" key="1">
    <source>
        <dbReference type="Pfam" id="PF01636"/>
    </source>
</evidence>
<feature type="domain" description="Aminoglycoside phosphotransferase" evidence="1">
    <location>
        <begin position="81"/>
        <end position="356"/>
    </location>
</feature>
<dbReference type="eggNOG" id="ENOG502S9KK">
    <property type="taxonomic scope" value="Eukaryota"/>
</dbReference>
<evidence type="ECO:0000313" key="2">
    <source>
        <dbReference type="EMBL" id="EPQ51203.1"/>
    </source>
</evidence>
<dbReference type="KEGG" id="gtr:GLOTRDRAFT_81344"/>
<dbReference type="InterPro" id="IPR002575">
    <property type="entry name" value="Aminoglycoside_PTrfase"/>
</dbReference>
<dbReference type="InterPro" id="IPR011009">
    <property type="entry name" value="Kinase-like_dom_sf"/>
</dbReference>
<reference evidence="2 3" key="1">
    <citation type="journal article" date="2012" name="Science">
        <title>The Paleozoic origin of enzymatic lignin decomposition reconstructed from 31 fungal genomes.</title>
        <authorList>
            <person name="Floudas D."/>
            <person name="Binder M."/>
            <person name="Riley R."/>
            <person name="Barry K."/>
            <person name="Blanchette R.A."/>
            <person name="Henrissat B."/>
            <person name="Martinez A.T."/>
            <person name="Otillar R."/>
            <person name="Spatafora J.W."/>
            <person name="Yadav J.S."/>
            <person name="Aerts A."/>
            <person name="Benoit I."/>
            <person name="Boyd A."/>
            <person name="Carlson A."/>
            <person name="Copeland A."/>
            <person name="Coutinho P.M."/>
            <person name="de Vries R.P."/>
            <person name="Ferreira P."/>
            <person name="Findley K."/>
            <person name="Foster B."/>
            <person name="Gaskell J."/>
            <person name="Glotzer D."/>
            <person name="Gorecki P."/>
            <person name="Heitman J."/>
            <person name="Hesse C."/>
            <person name="Hori C."/>
            <person name="Igarashi K."/>
            <person name="Jurgens J.A."/>
            <person name="Kallen N."/>
            <person name="Kersten P."/>
            <person name="Kohler A."/>
            <person name="Kuees U."/>
            <person name="Kumar T.K.A."/>
            <person name="Kuo A."/>
            <person name="LaButti K."/>
            <person name="Larrondo L.F."/>
            <person name="Lindquist E."/>
            <person name="Ling A."/>
            <person name="Lombard V."/>
            <person name="Lucas S."/>
            <person name="Lundell T."/>
            <person name="Martin R."/>
            <person name="McLaughlin D.J."/>
            <person name="Morgenstern I."/>
            <person name="Morin E."/>
            <person name="Murat C."/>
            <person name="Nagy L.G."/>
            <person name="Nolan M."/>
            <person name="Ohm R.A."/>
            <person name="Patyshakuliyeva A."/>
            <person name="Rokas A."/>
            <person name="Ruiz-Duenas F.J."/>
            <person name="Sabat G."/>
            <person name="Salamov A."/>
            <person name="Samejima M."/>
            <person name="Schmutz J."/>
            <person name="Slot J.C."/>
            <person name="St John F."/>
            <person name="Stenlid J."/>
            <person name="Sun H."/>
            <person name="Sun S."/>
            <person name="Syed K."/>
            <person name="Tsang A."/>
            <person name="Wiebenga A."/>
            <person name="Young D."/>
            <person name="Pisabarro A."/>
            <person name="Eastwood D.C."/>
            <person name="Martin F."/>
            <person name="Cullen D."/>
            <person name="Grigoriev I.V."/>
            <person name="Hibbett D.S."/>
        </authorList>
    </citation>
    <scope>NUCLEOTIDE SEQUENCE [LARGE SCALE GENOMIC DNA]</scope>
    <source>
        <strain evidence="2 3">ATCC 11539</strain>
    </source>
</reference>
<evidence type="ECO:0000313" key="3">
    <source>
        <dbReference type="Proteomes" id="UP000030669"/>
    </source>
</evidence>
<dbReference type="PANTHER" id="PTHR36091:SF2">
    <property type="entry name" value="AMINOGLYCOSIDE PHOSPHOTRANSFERASE DOMAIN-CONTAINING PROTEIN"/>
    <property type="match status" value="1"/>
</dbReference>
<dbReference type="GO" id="GO:0005739">
    <property type="term" value="C:mitochondrion"/>
    <property type="evidence" value="ECO:0007669"/>
    <property type="project" value="TreeGrafter"/>
</dbReference>
<sequence length="557" mass="63927">MLRLVYFRSRAAGYDPCRRLSILSRASSTSSEYEHFYRYTSGRWIHNEEAQLAARYTRFNVDALKSIAVSAGHADSVTRIVKLAEGAYNKVFLLTLDNSREIIARIKTPHAGPAHLVTASEVATMDFVRSRLGVPVPAVLSWSSHSEQTPVEAEYIIMEKAPGIEVSTVWDKLSRRQQRELVINWLEIEKRLMAPISGGYGSLYYRADVDPSQSLNLYPNDEYQSDFVVGPSVERPFWSDERSSMDVDRGPWEDPLSYVLAVANCERRWIEKHAVPAQESGLFDLPVHLRQPRAHLSLLDRYIAVAPYLVPQDPPLLRPLLWHNDVRFANVFASEEALARGEVQITSVIDWQHTTLLPLYLQAYVPKMFRYHGTTVLPAGDQLLSLPENLNTLDEEDQATVKADVYRGNLHKLYEIYCARINPEYHKALTLATRELIHYPVKFSAKVWSSTFMLLREFLMRITAHWDAIAPGASVPCPISFTEEERQAHLEEREDWQRAQDGKDGLDRILGVDADGWVTEEGYEEAVRRNWELQEGYVRMGAEDPERVLRNWPYRPR</sequence>
<dbReference type="RefSeq" id="XP_007870211.1">
    <property type="nucleotide sequence ID" value="XM_007872020.1"/>
</dbReference>
<gene>
    <name evidence="2" type="ORF">GLOTRDRAFT_81344</name>
</gene>
<dbReference type="AlphaFoldDB" id="S7PUV3"/>
<dbReference type="InterPro" id="IPR051035">
    <property type="entry name" value="Mito_inheritance_9"/>
</dbReference>
<dbReference type="GeneID" id="19309063"/>
<dbReference type="Proteomes" id="UP000030669">
    <property type="component" value="Unassembled WGS sequence"/>
</dbReference>
<dbReference type="PANTHER" id="PTHR36091">
    <property type="entry name" value="ALTERED INHERITANCE OF MITOCHONDRIA PROTEIN 9, MITOCHONDRIAL"/>
    <property type="match status" value="1"/>
</dbReference>